<dbReference type="EMBL" id="JACXXP010000020">
    <property type="protein sequence ID" value="MBD3905841.1"/>
    <property type="molecule type" value="Genomic_DNA"/>
</dbReference>
<dbReference type="AlphaFoldDB" id="A0A9Q3UYR4"/>
<proteinExistence type="predicted"/>
<dbReference type="PANTHER" id="PTHR34322">
    <property type="entry name" value="TRANSPOSASE, Y1_TNP DOMAIN-CONTAINING"/>
    <property type="match status" value="1"/>
</dbReference>
<dbReference type="InterPro" id="IPR036515">
    <property type="entry name" value="Transposase_17_sf"/>
</dbReference>
<dbReference type="Proteomes" id="UP000603715">
    <property type="component" value="Unassembled WGS sequence"/>
</dbReference>
<dbReference type="Proteomes" id="UP001107960">
    <property type="component" value="Unassembled WGS sequence"/>
</dbReference>
<accession>A0A9Q3UYR4</accession>
<evidence type="ECO:0000313" key="4">
    <source>
        <dbReference type="Proteomes" id="UP000603715"/>
    </source>
</evidence>
<evidence type="ECO:0000313" key="3">
    <source>
        <dbReference type="EMBL" id="MCC9035774.1"/>
    </source>
</evidence>
<comment type="caution">
    <text evidence="3">The sequence shown here is derived from an EMBL/GenBank/DDBJ whole genome shotgun (WGS) entry which is preliminary data.</text>
</comment>
<dbReference type="GO" id="GO:0004803">
    <property type="term" value="F:transposase activity"/>
    <property type="evidence" value="ECO:0007669"/>
    <property type="project" value="InterPro"/>
</dbReference>
<dbReference type="EMBL" id="JAJJML010000001">
    <property type="protein sequence ID" value="MCC9035774.1"/>
    <property type="molecule type" value="Genomic_DNA"/>
</dbReference>
<sequence>MTDIRTTPIEADRFYHIYNRGINGENIFKSDYNYLFFLNKISEFLVPVCDVYAYCLMSNHFHLLIKVKSDIVLESLVKVQNLDKASERIGLHSPQNIFSKQFARIFNSYSQAFNKENNRHGALIESPFKRKAITSDEYLINTIIYIHQNPQNHSVVGDFSRYNFSSYQSILSNSKTLLKRNEVIELFDDKENFILSHKKIIDFKF</sequence>
<reference evidence="3" key="1">
    <citation type="submission" date="2021-11" db="EMBL/GenBank/DDBJ databases">
        <title>Description of novel Chryseobacterium species.</title>
        <authorList>
            <person name="Saticioglu I.B."/>
            <person name="Ay H."/>
            <person name="Altun S."/>
            <person name="Duman M."/>
        </authorList>
    </citation>
    <scope>NUCLEOTIDE SEQUENCE</scope>
    <source>
        <strain evidence="3">C-39</strain>
    </source>
</reference>
<dbReference type="GO" id="GO:0006313">
    <property type="term" value="P:DNA transposition"/>
    <property type="evidence" value="ECO:0007669"/>
    <property type="project" value="InterPro"/>
</dbReference>
<reference evidence="2" key="3">
    <citation type="submission" date="2024-05" db="EMBL/GenBank/DDBJ databases">
        <title>Description of novel Chryseobacterium sp. strain C-2.</title>
        <authorList>
            <person name="Saticioglu I.B."/>
        </authorList>
    </citation>
    <scope>NUCLEOTIDE SEQUENCE</scope>
    <source>
        <strain evidence="2">C-2</strain>
    </source>
</reference>
<evidence type="ECO:0000313" key="5">
    <source>
        <dbReference type="Proteomes" id="UP001107960"/>
    </source>
</evidence>
<dbReference type="SMART" id="SM01321">
    <property type="entry name" value="Y1_Tnp"/>
    <property type="match status" value="1"/>
</dbReference>
<dbReference type="GO" id="GO:0003677">
    <property type="term" value="F:DNA binding"/>
    <property type="evidence" value="ECO:0007669"/>
    <property type="project" value="InterPro"/>
</dbReference>
<reference evidence="4" key="2">
    <citation type="submission" date="2023-07" db="EMBL/GenBank/DDBJ databases">
        <title>Description of novel Chryseobacterium sp. strain C-2.</title>
        <authorList>
            <person name="Saticioglu I.B."/>
        </authorList>
    </citation>
    <scope>NUCLEOTIDE SEQUENCE [LARGE SCALE GENOMIC DNA]</scope>
    <source>
        <strain evidence="4">C-2</strain>
    </source>
</reference>
<dbReference type="InterPro" id="IPR002686">
    <property type="entry name" value="Transposase_17"/>
</dbReference>
<feature type="domain" description="Transposase IS200-like" evidence="1">
    <location>
        <begin position="10"/>
        <end position="149"/>
    </location>
</feature>
<dbReference type="PANTHER" id="PTHR34322:SF2">
    <property type="entry name" value="TRANSPOSASE IS200-LIKE DOMAIN-CONTAINING PROTEIN"/>
    <property type="match status" value="1"/>
</dbReference>
<keyword evidence="4" id="KW-1185">Reference proteome</keyword>
<name>A0A9Q3UYR4_9FLAO</name>
<organism evidence="3 5">
    <name type="scientific">Chryseobacterium muglaense</name>
    <dbReference type="NCBI Taxonomy" id="2893752"/>
    <lineage>
        <taxon>Bacteria</taxon>
        <taxon>Pseudomonadati</taxon>
        <taxon>Bacteroidota</taxon>
        <taxon>Flavobacteriia</taxon>
        <taxon>Flavobacteriales</taxon>
        <taxon>Weeksellaceae</taxon>
        <taxon>Chryseobacterium group</taxon>
        <taxon>Chryseobacterium</taxon>
    </lineage>
</organism>
<gene>
    <name evidence="2" type="ORF">IEW27_14740</name>
    <name evidence="3" type="ORF">LNP80_16205</name>
</gene>
<evidence type="ECO:0000259" key="1">
    <source>
        <dbReference type="SMART" id="SM01321"/>
    </source>
</evidence>
<dbReference type="SUPFAM" id="SSF143422">
    <property type="entry name" value="Transposase IS200-like"/>
    <property type="match status" value="1"/>
</dbReference>
<protein>
    <submittedName>
        <fullName evidence="3">Transposase</fullName>
    </submittedName>
</protein>
<evidence type="ECO:0000313" key="2">
    <source>
        <dbReference type="EMBL" id="MBD3905841.1"/>
    </source>
</evidence>
<dbReference type="Gene3D" id="3.30.70.1290">
    <property type="entry name" value="Transposase IS200-like"/>
    <property type="match status" value="1"/>
</dbReference>
<dbReference type="RefSeq" id="WP_191180272.1">
    <property type="nucleotide sequence ID" value="NZ_JACXXP010000020.1"/>
</dbReference>